<dbReference type="Proteomes" id="UP000315235">
    <property type="component" value="Unassembled WGS sequence"/>
</dbReference>
<dbReference type="AlphaFoldDB" id="A0A553H069"/>
<dbReference type="RefSeq" id="WP_143487877.1">
    <property type="nucleotide sequence ID" value="NZ_VJOY01000005.1"/>
</dbReference>
<reference evidence="1 2" key="1">
    <citation type="submission" date="2019-07" db="EMBL/GenBank/DDBJ databases">
        <title>Pseudomonas mangiferae sp. nov., isolated from bark of mango tree in Thailand.</title>
        <authorList>
            <person name="Srisuk N."/>
            <person name="Anurat P."/>
        </authorList>
    </citation>
    <scope>NUCLEOTIDE SEQUENCE [LARGE SCALE GENOMIC DNA]</scope>
    <source>
        <strain evidence="1 2">DMKU_BBB3-04</strain>
    </source>
</reference>
<organism evidence="1 2">
    <name type="scientific">Pseudomonas mangiferae</name>
    <dbReference type="NCBI Taxonomy" id="2593654"/>
    <lineage>
        <taxon>Bacteria</taxon>
        <taxon>Pseudomonadati</taxon>
        <taxon>Pseudomonadota</taxon>
        <taxon>Gammaproteobacteria</taxon>
        <taxon>Pseudomonadales</taxon>
        <taxon>Pseudomonadaceae</taxon>
        <taxon>Pseudomonas</taxon>
    </lineage>
</organism>
<evidence type="ECO:0000313" key="2">
    <source>
        <dbReference type="Proteomes" id="UP000315235"/>
    </source>
</evidence>
<dbReference type="OrthoDB" id="6874586at2"/>
<name>A0A553H069_9PSED</name>
<comment type="caution">
    <text evidence="1">The sequence shown here is derived from an EMBL/GenBank/DDBJ whole genome shotgun (WGS) entry which is preliminary data.</text>
</comment>
<proteinExistence type="predicted"/>
<protein>
    <submittedName>
        <fullName evidence="1">Uncharacterized protein</fullName>
    </submittedName>
</protein>
<keyword evidence="2" id="KW-1185">Reference proteome</keyword>
<gene>
    <name evidence="1" type="ORF">FM069_08555</name>
</gene>
<accession>A0A553H069</accession>
<dbReference type="EMBL" id="VJOY01000005">
    <property type="protein sequence ID" value="TRX75141.1"/>
    <property type="molecule type" value="Genomic_DNA"/>
</dbReference>
<sequence length="179" mass="20682">MMSRALYLLALSACLLGISHIPIAHSKEKFGPTIFEGQVSRFDASQAPLFLEPLYELQYLIVSMGKNQILNHFCMVGYRWPDGHQRVAVYWPEGRTIYRWNGRRDKPDRYSRYASTLFMSPSIDLDHNVVERQEDMGMATYLRSSVGGTIADCKAHGTWYRVEPFQPPKDEDNDEEGWE</sequence>
<evidence type="ECO:0000313" key="1">
    <source>
        <dbReference type="EMBL" id="TRX75141.1"/>
    </source>
</evidence>